<organism evidence="5 6">
    <name type="scientific">Vanilla planifolia</name>
    <name type="common">Vanilla</name>
    <dbReference type="NCBI Taxonomy" id="51239"/>
    <lineage>
        <taxon>Eukaryota</taxon>
        <taxon>Viridiplantae</taxon>
        <taxon>Streptophyta</taxon>
        <taxon>Embryophyta</taxon>
        <taxon>Tracheophyta</taxon>
        <taxon>Spermatophyta</taxon>
        <taxon>Magnoliopsida</taxon>
        <taxon>Liliopsida</taxon>
        <taxon>Asparagales</taxon>
        <taxon>Orchidaceae</taxon>
        <taxon>Vanilloideae</taxon>
        <taxon>Vanilleae</taxon>
        <taxon>Vanilla</taxon>
    </lineage>
</organism>
<evidence type="ECO:0000256" key="3">
    <source>
        <dbReference type="SAM" id="Phobius"/>
    </source>
</evidence>
<dbReference type="SUPFAM" id="SSF53474">
    <property type="entry name" value="alpha/beta-Hydrolases"/>
    <property type="match status" value="1"/>
</dbReference>
<feature type="compositionally biased region" description="Basic residues" evidence="2">
    <location>
        <begin position="216"/>
        <end position="231"/>
    </location>
</feature>
<keyword evidence="3" id="KW-1133">Transmembrane helix</keyword>
<dbReference type="Pfam" id="PF01764">
    <property type="entry name" value="Lipase_3"/>
    <property type="match status" value="1"/>
</dbReference>
<evidence type="ECO:0000313" key="6">
    <source>
        <dbReference type="Proteomes" id="UP000639772"/>
    </source>
</evidence>
<dbReference type="SUPFAM" id="SSF52540">
    <property type="entry name" value="P-loop containing nucleoside triphosphate hydrolases"/>
    <property type="match status" value="1"/>
</dbReference>
<reference evidence="5 6" key="1">
    <citation type="journal article" date="2020" name="Nat. Food">
        <title>A phased Vanilla planifolia genome enables genetic improvement of flavour and production.</title>
        <authorList>
            <person name="Hasing T."/>
            <person name="Tang H."/>
            <person name="Brym M."/>
            <person name="Khazi F."/>
            <person name="Huang T."/>
            <person name="Chambers A.H."/>
        </authorList>
    </citation>
    <scope>NUCLEOTIDE SEQUENCE [LARGE SCALE GENOMIC DNA]</scope>
    <source>
        <tissue evidence="5">Leaf</tissue>
    </source>
</reference>
<dbReference type="Proteomes" id="UP000639772">
    <property type="component" value="Unassembled WGS sequence"/>
</dbReference>
<dbReference type="OrthoDB" id="438440at2759"/>
<name>A0A835REF7_VANPL</name>
<feature type="region of interest" description="Disordered" evidence="2">
    <location>
        <begin position="209"/>
        <end position="231"/>
    </location>
</feature>
<sequence length="951" mass="105844">MADSLYSRVESWIRDQTARLAVKWPSPSLPGTRMAVKWPSPVQPGWSWRWPQWPRWPPWKERKDRLEQDRLLREEYERQRRQLNDLCRAAKAESVADLQEILCSMVLAECVYKWPATEMVRAINKFKGDFGGQLISLEHVQASLDHVPHRYLLAEAGDTLFASFIGTKQYKDVITDANFFQGAIFHEDSEADFEAIDAMESDAVDSQKKVEENLGKHSKANNKKLKKNTKPAAHRGFMARAKGIPALEIYRLAQKKNRKLVLCGHSLGGAVAALATLAILRGIASSSIYKEQDKIQVKCITFSQPPVGNAALKEPGSTILSPAYFHHYTSQASQSSFDVSLVKSENHSMKSQTLKSKDTNGEQLVMGLGPVQMPLWRLSKLVPLEGVQKHLSMLRRVGSQDGLAKLTVDYRPPSVNDAPEAEPQSLEIREGSDGISLKPIYNSKTALAEGNRKSFDGRSGVGMGGTRRWRRVPYLPSYVPFGQLFLLRNSSVELLPDAEYSKLTSVRSIIMELRERFQSHSMRSYRSRFQKIFEQFMCINASIFLGMEPLPHFSHLQQLFGVRAGGCVELGHIVDPPVIRTATSILPLGWNGLQCNKNAEPLKVDIIGHGLDLCSLVQAKVNGQWCSTIVESITSVLSDEQDLQKMRVTVHVRVRRVRLLGFEGSGKTSLLKAVLDQNKKVEATNLVCVQPEKSIMDGLFYLDSVGVNLQELNSEAKQFREELQKGIHDLSKKIDLVVLVHNLSQRIPQCLHSRNSLAKPALSILLDEVKSLGIPWVFTLTNKFSVSAHEQNCLVKSAMEAYEAPPSLTQVINSHPFVVPTTTSSFQSSNSTDISFSGTSIPQKFVLSMTNLFPRPFKRNNIIFPVEGVDSFQQLVHHVLRNHEEKAFQELANERLSLVLVRERKATLGAKAPSQENGSSATTAAVGASLGAGLGLVVAVVMAAASAFRKP</sequence>
<gene>
    <name evidence="5" type="ORF">HPP92_009716</name>
</gene>
<protein>
    <recommendedName>
        <fullName evidence="4">Fungal lipase-type domain-containing protein</fullName>
    </recommendedName>
</protein>
<dbReference type="InterPro" id="IPR029058">
    <property type="entry name" value="AB_hydrolase_fold"/>
</dbReference>
<dbReference type="Gene3D" id="3.40.50.1820">
    <property type="entry name" value="alpha/beta hydrolase"/>
    <property type="match status" value="1"/>
</dbReference>
<keyword evidence="3" id="KW-0812">Transmembrane</keyword>
<dbReference type="InterPro" id="IPR002921">
    <property type="entry name" value="Fungal_lipase-type"/>
</dbReference>
<dbReference type="PANTHER" id="PTHR47523">
    <property type="entry name" value="F21O3.11 PROTEIN"/>
    <property type="match status" value="1"/>
</dbReference>
<feature type="domain" description="Fungal lipase-type" evidence="4">
    <location>
        <begin position="213"/>
        <end position="317"/>
    </location>
</feature>
<dbReference type="InterPro" id="IPR027417">
    <property type="entry name" value="P-loop_NTPase"/>
</dbReference>
<evidence type="ECO:0000259" key="4">
    <source>
        <dbReference type="Pfam" id="PF01764"/>
    </source>
</evidence>
<feature type="coiled-coil region" evidence="1">
    <location>
        <begin position="702"/>
        <end position="729"/>
    </location>
</feature>
<dbReference type="GO" id="GO:0006629">
    <property type="term" value="P:lipid metabolic process"/>
    <property type="evidence" value="ECO:0007669"/>
    <property type="project" value="InterPro"/>
</dbReference>
<comment type="caution">
    <text evidence="5">The sequence shown here is derived from an EMBL/GenBank/DDBJ whole genome shotgun (WGS) entry which is preliminary data.</text>
</comment>
<accession>A0A835REF7</accession>
<proteinExistence type="predicted"/>
<keyword evidence="1" id="KW-0175">Coiled coil</keyword>
<evidence type="ECO:0000256" key="2">
    <source>
        <dbReference type="SAM" id="MobiDB-lite"/>
    </source>
</evidence>
<feature type="coiled-coil region" evidence="1">
    <location>
        <begin position="66"/>
        <end position="93"/>
    </location>
</feature>
<feature type="transmembrane region" description="Helical" evidence="3">
    <location>
        <begin position="924"/>
        <end position="948"/>
    </location>
</feature>
<evidence type="ECO:0000313" key="5">
    <source>
        <dbReference type="EMBL" id="KAG0487621.1"/>
    </source>
</evidence>
<evidence type="ECO:0000256" key="1">
    <source>
        <dbReference type="SAM" id="Coils"/>
    </source>
</evidence>
<dbReference type="AlphaFoldDB" id="A0A835REF7"/>
<keyword evidence="3" id="KW-0472">Membrane</keyword>
<dbReference type="PANTHER" id="PTHR47523:SF1">
    <property type="entry name" value="F21O3.11 PROTEIN"/>
    <property type="match status" value="1"/>
</dbReference>
<dbReference type="Gene3D" id="3.40.50.300">
    <property type="entry name" value="P-loop containing nucleotide triphosphate hydrolases"/>
    <property type="match status" value="1"/>
</dbReference>
<dbReference type="EMBL" id="JADCNM010000004">
    <property type="protein sequence ID" value="KAG0487621.1"/>
    <property type="molecule type" value="Genomic_DNA"/>
</dbReference>